<dbReference type="InterPro" id="IPR011009">
    <property type="entry name" value="Kinase-like_dom_sf"/>
</dbReference>
<keyword evidence="2" id="KW-1185">Reference proteome</keyword>
<dbReference type="EMBL" id="BAAARW010000039">
    <property type="protein sequence ID" value="GAA2454011.1"/>
    <property type="molecule type" value="Genomic_DNA"/>
</dbReference>
<dbReference type="Pfam" id="PF04655">
    <property type="entry name" value="APH_6_hur"/>
    <property type="match status" value="1"/>
</dbReference>
<dbReference type="Proteomes" id="UP001501231">
    <property type="component" value="Unassembled WGS sequence"/>
</dbReference>
<dbReference type="RefSeq" id="WP_344597280.1">
    <property type="nucleotide sequence ID" value="NZ_BAAARW010000039.1"/>
</dbReference>
<sequence>MSTRAPIDVPDAFAASYGTNGASARAWIAGLPRLGGEFLDRWALRPDGPAAYGMASLVLPVLRADGTPAVLKLLQVREETAGAAAGLRAWRGEGIVRLLDHDEATGTQLLERLDATRPLSSVADDHEALTILAALMARLASVPAPAGLRRLADVAAAMLGQVTGAVPALRDPAERRLVRTCASAVAELVGEPGDRLLHWDLHYDNILAGDREPWLAIDPEPLAGDPGFELLPALDNRWDEIVATGDVERAVLRRFDLLTEVLGLDRRRATGWTLGRVLQNALWDIEDGGTALDPAQVAIATALLTRRAGGQACGW</sequence>
<protein>
    <submittedName>
        <fullName evidence="1">Aminoglycoside phosphotransferase family protein</fullName>
    </submittedName>
</protein>
<comment type="caution">
    <text evidence="1">The sequence shown here is derived from an EMBL/GenBank/DDBJ whole genome shotgun (WGS) entry which is preliminary data.</text>
</comment>
<accession>A0ABN3KDP9</accession>
<reference evidence="1 2" key="1">
    <citation type="journal article" date="2019" name="Int. J. Syst. Evol. Microbiol.">
        <title>The Global Catalogue of Microorganisms (GCM) 10K type strain sequencing project: providing services to taxonomists for standard genome sequencing and annotation.</title>
        <authorList>
            <consortium name="The Broad Institute Genomics Platform"/>
            <consortium name="The Broad Institute Genome Sequencing Center for Infectious Disease"/>
            <person name="Wu L."/>
            <person name="Ma J."/>
        </authorList>
    </citation>
    <scope>NUCLEOTIDE SEQUENCE [LARGE SCALE GENOMIC DNA]</scope>
    <source>
        <strain evidence="1 2">JCM 3325</strain>
    </source>
</reference>
<proteinExistence type="predicted"/>
<evidence type="ECO:0000313" key="1">
    <source>
        <dbReference type="EMBL" id="GAA2454011.1"/>
    </source>
</evidence>
<organism evidence="1 2">
    <name type="scientific">Actinomadura vinacea</name>
    <dbReference type="NCBI Taxonomy" id="115336"/>
    <lineage>
        <taxon>Bacteria</taxon>
        <taxon>Bacillati</taxon>
        <taxon>Actinomycetota</taxon>
        <taxon>Actinomycetes</taxon>
        <taxon>Streptosporangiales</taxon>
        <taxon>Thermomonosporaceae</taxon>
        <taxon>Actinomadura</taxon>
    </lineage>
</organism>
<name>A0ABN3KDP9_9ACTN</name>
<evidence type="ECO:0000313" key="2">
    <source>
        <dbReference type="Proteomes" id="UP001501231"/>
    </source>
</evidence>
<gene>
    <name evidence="1" type="ORF">GCM10010191_86000</name>
</gene>
<dbReference type="SUPFAM" id="SSF56112">
    <property type="entry name" value="Protein kinase-like (PK-like)"/>
    <property type="match status" value="1"/>
</dbReference>
<dbReference type="InterPro" id="IPR006748">
    <property type="entry name" value="NH2Glyco/OHUrea_AB-resist_kin"/>
</dbReference>